<gene>
    <name evidence="1" type="ORF">OLMES_5340</name>
</gene>
<keyword evidence="2" id="KW-1185">Reference proteome</keyword>
<accession>A0A1Y0IGC9</accession>
<evidence type="ECO:0000313" key="2">
    <source>
        <dbReference type="Proteomes" id="UP000196027"/>
    </source>
</evidence>
<dbReference type="EMBL" id="CP021425">
    <property type="protein sequence ID" value="ARU59320.1"/>
    <property type="molecule type" value="Genomic_DNA"/>
</dbReference>
<dbReference type="RefSeq" id="WP_087464005.1">
    <property type="nucleotide sequence ID" value="NZ_CP021425.1"/>
</dbReference>
<organism evidence="1 2">
    <name type="scientific">Oleiphilus messinensis</name>
    <dbReference type="NCBI Taxonomy" id="141451"/>
    <lineage>
        <taxon>Bacteria</taxon>
        <taxon>Pseudomonadati</taxon>
        <taxon>Pseudomonadota</taxon>
        <taxon>Gammaproteobacteria</taxon>
        <taxon>Oceanospirillales</taxon>
        <taxon>Oleiphilaceae</taxon>
        <taxon>Oleiphilus</taxon>
    </lineage>
</organism>
<sequence length="392" mass="43431">MATFLIRDFDSSKGYKEYNPQGGLLPRTNTESYVPWGLTLSQQVVYAKVGEHQGWRGGSGGNQLKPYNSMTSKERRRECQSVFGTIALNNRTYTMDAVTKVSGGVKAYLLGKFWRDQAGTMKCVYDNIGHYFYTNGGSGFGRISKADKKGMTHQQVWTGIIDTLAKGRLDQLMAIHDAVGRKILPVLGGPALETYNHWGPMVRQDWFDDKKRRGRVNQPDPAQETTTGGIVSQSGVVSDVAQARVRGVDAFMRDVKRTSDPQANDYYDDLDTRNLLFGAGISGTTGTLLQAALAFGKLSSSEQLKQYVMAIVGYLVGGGMHSYHETMAVAQKVGVEYVPGGYLKSLPVSFLGSQEFRSWNEKYYDIVTLGQIHWMYNSGVLPSHLNPQLTRV</sequence>
<name>A0A1Y0IGC9_9GAMM</name>
<dbReference type="AlphaFoldDB" id="A0A1Y0IGC9"/>
<proteinExistence type="predicted"/>
<dbReference type="Proteomes" id="UP000196027">
    <property type="component" value="Chromosome"/>
</dbReference>
<dbReference type="OrthoDB" id="5651231at2"/>
<reference evidence="1 2" key="1">
    <citation type="submission" date="2017-05" db="EMBL/GenBank/DDBJ databases">
        <title>Genomic insights into alkan degradation activity of Oleiphilus messinensis.</title>
        <authorList>
            <person name="Kozyavkin S.A."/>
            <person name="Slesarev A.I."/>
            <person name="Golyshin P.N."/>
            <person name="Korzhenkov A."/>
            <person name="Golyshina O.N."/>
            <person name="Toshchakov S.V."/>
        </authorList>
    </citation>
    <scope>NUCLEOTIDE SEQUENCE [LARGE SCALE GENOMIC DNA]</scope>
    <source>
        <strain evidence="1 2">ME102</strain>
    </source>
</reference>
<evidence type="ECO:0000313" key="1">
    <source>
        <dbReference type="EMBL" id="ARU59320.1"/>
    </source>
</evidence>
<dbReference type="KEGG" id="ome:OLMES_5340"/>
<protein>
    <submittedName>
        <fullName evidence="1">Uncharacterized protein</fullName>
    </submittedName>
</protein>